<accession>A0A4R8GV82</accession>
<evidence type="ECO:0000313" key="2">
    <source>
        <dbReference type="Proteomes" id="UP000295832"/>
    </source>
</evidence>
<keyword evidence="2" id="KW-1185">Reference proteome</keyword>
<name>A0A4R8GV82_9FIRM</name>
<comment type="caution">
    <text evidence="1">The sequence shown here is derived from an EMBL/GenBank/DDBJ whole genome shotgun (WGS) entry which is preliminary data.</text>
</comment>
<evidence type="ECO:0000313" key="1">
    <source>
        <dbReference type="EMBL" id="TDX46591.1"/>
    </source>
</evidence>
<dbReference type="EMBL" id="SOEG01000039">
    <property type="protein sequence ID" value="TDX46591.1"/>
    <property type="molecule type" value="Genomic_DNA"/>
</dbReference>
<reference evidence="1 2" key="1">
    <citation type="submission" date="2019-03" db="EMBL/GenBank/DDBJ databases">
        <title>Subsurface microbial communities from deep shales in Ohio and West Virginia, USA.</title>
        <authorList>
            <person name="Wrighton K."/>
        </authorList>
    </citation>
    <scope>NUCLEOTIDE SEQUENCE [LARGE SCALE GENOMIC DNA]</scope>
    <source>
        <strain evidence="1 2">MSL 6dP</strain>
    </source>
</reference>
<gene>
    <name evidence="1" type="ORF">C7959_1396</name>
</gene>
<organism evidence="1 2">
    <name type="scientific">Orenia marismortui</name>
    <dbReference type="NCBI Taxonomy" id="46469"/>
    <lineage>
        <taxon>Bacteria</taxon>
        <taxon>Bacillati</taxon>
        <taxon>Bacillota</taxon>
        <taxon>Clostridia</taxon>
        <taxon>Halanaerobiales</taxon>
        <taxon>Halobacteroidaceae</taxon>
        <taxon>Orenia</taxon>
    </lineage>
</organism>
<protein>
    <submittedName>
        <fullName evidence="1">Uncharacterized protein</fullName>
    </submittedName>
</protein>
<proteinExistence type="predicted"/>
<sequence length="179" mass="20795">MELTVKQLMDKLTKKNEIVRNQKRLIVETEKAYGVYSARNMARGVKQNQEYVLTKTEEDYDSTINPLRTINLKFRPAIDSIKVIAEMPPSVESPELTIKNYTEGVDYEVDYVSHNISIIEGSELDNDNYKLLISYEDSFTTHLSEESYLHYRQQIDNTKAQIKHVKGQIEVLEEMQVIS</sequence>
<dbReference type="AlphaFoldDB" id="A0A4R8GV82"/>
<dbReference type="RefSeq" id="WP_134118663.1">
    <property type="nucleotide sequence ID" value="NZ_SOEG01000039.1"/>
</dbReference>
<dbReference type="Proteomes" id="UP000295832">
    <property type="component" value="Unassembled WGS sequence"/>
</dbReference>